<dbReference type="AlphaFoldDB" id="A0A7S4HDF0"/>
<reference evidence="1" key="1">
    <citation type="submission" date="2021-01" db="EMBL/GenBank/DDBJ databases">
        <authorList>
            <person name="Corre E."/>
            <person name="Pelletier E."/>
            <person name="Niang G."/>
            <person name="Scheremetjew M."/>
            <person name="Finn R."/>
            <person name="Kale V."/>
            <person name="Holt S."/>
            <person name="Cochrane G."/>
            <person name="Meng A."/>
            <person name="Brown T."/>
            <person name="Cohen L."/>
        </authorList>
    </citation>
    <scope>NUCLEOTIDE SEQUENCE</scope>
    <source>
        <strain evidence="1">UIO037</strain>
    </source>
</reference>
<proteinExistence type="predicted"/>
<protein>
    <submittedName>
        <fullName evidence="1">Uncharacterized protein</fullName>
    </submittedName>
</protein>
<organism evidence="1">
    <name type="scientific">Prymnesium polylepis</name>
    <dbReference type="NCBI Taxonomy" id="72548"/>
    <lineage>
        <taxon>Eukaryota</taxon>
        <taxon>Haptista</taxon>
        <taxon>Haptophyta</taxon>
        <taxon>Prymnesiophyceae</taxon>
        <taxon>Prymnesiales</taxon>
        <taxon>Prymnesiaceae</taxon>
        <taxon>Prymnesium</taxon>
    </lineage>
</organism>
<dbReference type="EMBL" id="HBKO01001963">
    <property type="protein sequence ID" value="CAE2195617.1"/>
    <property type="molecule type" value="Transcribed_RNA"/>
</dbReference>
<gene>
    <name evidence="1" type="ORF">CPOL0286_LOCUS971</name>
</gene>
<accession>A0A7S4HDF0</accession>
<evidence type="ECO:0000313" key="1">
    <source>
        <dbReference type="EMBL" id="CAE2195617.1"/>
    </source>
</evidence>
<name>A0A7S4HDF0_9EUKA</name>
<sequence>MRSQTPGRAPIAGGAAFFALVGTPHHPLGAATELTVTTALVPTTPPAPKGRTGALKPRERLADALQAAAAKYYASEQDPRVDRGLSASGLRWKNVGTEKPAGLEELSNEKLADALNRKTDFTQEEWNEFRVRNLRMSHVILSSDGFYFRPAAPQHGRYLGHVGGQAADVQAQALARHRRRVRLLQQVQ</sequence>